<dbReference type="Gene3D" id="3.90.180.10">
    <property type="entry name" value="Medium-chain alcohol dehydrogenases, catalytic domain"/>
    <property type="match status" value="1"/>
</dbReference>
<protein>
    <recommendedName>
        <fullName evidence="2">Enoyl reductase (ER) domain-containing protein</fullName>
    </recommendedName>
</protein>
<evidence type="ECO:0000256" key="1">
    <source>
        <dbReference type="SAM" id="Phobius"/>
    </source>
</evidence>
<dbReference type="Proteomes" id="UP000605846">
    <property type="component" value="Unassembled WGS sequence"/>
</dbReference>
<dbReference type="SUPFAM" id="SSF51735">
    <property type="entry name" value="NAD(P)-binding Rossmann-fold domains"/>
    <property type="match status" value="1"/>
</dbReference>
<dbReference type="CDD" id="cd05188">
    <property type="entry name" value="MDR"/>
    <property type="match status" value="1"/>
</dbReference>
<dbReference type="InterPro" id="IPR011032">
    <property type="entry name" value="GroES-like_sf"/>
</dbReference>
<dbReference type="GO" id="GO:0016491">
    <property type="term" value="F:oxidoreductase activity"/>
    <property type="evidence" value="ECO:0007669"/>
    <property type="project" value="InterPro"/>
</dbReference>
<dbReference type="OrthoDB" id="449487at2759"/>
<dbReference type="PANTHER" id="PTHR45033:SF3">
    <property type="entry name" value="DEHYDROGENASE, PUTATIVE (AFU_ORTHOLOGUE AFUA_2G13270)-RELATED"/>
    <property type="match status" value="1"/>
</dbReference>
<dbReference type="InterPro" id="IPR020843">
    <property type="entry name" value="ER"/>
</dbReference>
<comment type="caution">
    <text evidence="3">The sequence shown here is derived from an EMBL/GenBank/DDBJ whole genome shotgun (WGS) entry which is preliminary data.</text>
</comment>
<dbReference type="SMART" id="SM00829">
    <property type="entry name" value="PKS_ER"/>
    <property type="match status" value="1"/>
</dbReference>
<dbReference type="InterPro" id="IPR036291">
    <property type="entry name" value="NAD(P)-bd_dom_sf"/>
</dbReference>
<dbReference type="Gene3D" id="3.40.50.720">
    <property type="entry name" value="NAD(P)-binding Rossmann-like Domain"/>
    <property type="match status" value="1"/>
</dbReference>
<dbReference type="InterPro" id="IPR013149">
    <property type="entry name" value="ADH-like_C"/>
</dbReference>
<evidence type="ECO:0000259" key="2">
    <source>
        <dbReference type="SMART" id="SM00829"/>
    </source>
</evidence>
<dbReference type="PANTHER" id="PTHR45033">
    <property type="match status" value="1"/>
</dbReference>
<gene>
    <name evidence="3" type="ORF">EC973_000814</name>
</gene>
<accession>A0A8H7BQW9</accession>
<dbReference type="SUPFAM" id="SSF50129">
    <property type="entry name" value="GroES-like"/>
    <property type="match status" value="1"/>
</dbReference>
<reference evidence="3" key="1">
    <citation type="submission" date="2020-01" db="EMBL/GenBank/DDBJ databases">
        <title>Genome Sequencing of Three Apophysomyces-Like Fungal Strains Confirms a Novel Fungal Genus in the Mucoromycota with divergent Burkholderia-like Endosymbiotic Bacteria.</title>
        <authorList>
            <person name="Stajich J.E."/>
            <person name="Macias A.M."/>
            <person name="Carter-House D."/>
            <person name="Lovett B."/>
            <person name="Kasson L.R."/>
            <person name="Berry K."/>
            <person name="Grigoriev I."/>
            <person name="Chang Y."/>
            <person name="Spatafora J."/>
            <person name="Kasson M.T."/>
        </authorList>
    </citation>
    <scope>NUCLEOTIDE SEQUENCE</scope>
    <source>
        <strain evidence="3">NRRL A-21654</strain>
    </source>
</reference>
<keyword evidence="1" id="KW-1133">Transmembrane helix</keyword>
<dbReference type="InterPro" id="IPR013154">
    <property type="entry name" value="ADH-like_N"/>
</dbReference>
<keyword evidence="4" id="KW-1185">Reference proteome</keyword>
<evidence type="ECO:0000313" key="3">
    <source>
        <dbReference type="EMBL" id="KAF7724706.1"/>
    </source>
</evidence>
<keyword evidence="1" id="KW-0472">Membrane</keyword>
<feature type="domain" description="Enoyl reductase (ER)" evidence="2">
    <location>
        <begin position="13"/>
        <end position="316"/>
    </location>
</feature>
<name>A0A8H7BQW9_9FUNG</name>
<keyword evidence="1" id="KW-0812">Transmembrane</keyword>
<feature type="transmembrane region" description="Helical" evidence="1">
    <location>
        <begin position="166"/>
        <end position="192"/>
    </location>
</feature>
<dbReference type="Pfam" id="PF00107">
    <property type="entry name" value="ADH_zinc_N"/>
    <property type="match status" value="1"/>
</dbReference>
<proteinExistence type="predicted"/>
<dbReference type="EMBL" id="JABAYA010000113">
    <property type="protein sequence ID" value="KAF7724706.1"/>
    <property type="molecule type" value="Genomic_DNA"/>
</dbReference>
<dbReference type="AlphaFoldDB" id="A0A8H7BQW9"/>
<organism evidence="3 4">
    <name type="scientific">Apophysomyces ossiformis</name>
    <dbReference type="NCBI Taxonomy" id="679940"/>
    <lineage>
        <taxon>Eukaryota</taxon>
        <taxon>Fungi</taxon>
        <taxon>Fungi incertae sedis</taxon>
        <taxon>Mucoromycota</taxon>
        <taxon>Mucoromycotina</taxon>
        <taxon>Mucoromycetes</taxon>
        <taxon>Mucorales</taxon>
        <taxon>Mucorineae</taxon>
        <taxon>Mucoraceae</taxon>
        <taxon>Apophysomyces</taxon>
    </lineage>
</organism>
<evidence type="ECO:0000313" key="4">
    <source>
        <dbReference type="Proteomes" id="UP000605846"/>
    </source>
</evidence>
<dbReference type="InterPro" id="IPR052711">
    <property type="entry name" value="Zinc_ADH-like"/>
</dbReference>
<sequence>MAAIVLSKKTKLGSDFKFGLELKQKPVQKPKATQSLVKIQATALNHRDIWIMTDMYDGIKLDSVLGADAVGVVVENGPTAAIDVGQRVLINPGQGWESDARGPEGTFGILGLLPCTLTESVTVDSKELVQCPDHLSNAEAAALPLAGLTAYRAVFTKAQVKKGDHVLVTGIGGGVAIIALQFAVAAGAHVYVTSSSPEKIQRAVDLGAKGGVNYKDENCIAELKKLVGSNLLSAIIDGAGGPLYSEYPEVLRAGGIIVNYGQTGSAEGVIYTMSHVKNNIELRGSTMGSRREFHEMVAFVKEHKITPVVSQVWQGLNENTVYEALEVMK</sequence>
<dbReference type="Pfam" id="PF08240">
    <property type="entry name" value="ADH_N"/>
    <property type="match status" value="1"/>
</dbReference>